<comment type="caution">
    <text evidence="7">The sequence shown here is derived from an EMBL/GenBank/DDBJ whole genome shotgun (WGS) entry which is preliminary data.</text>
</comment>
<dbReference type="SUPFAM" id="SSF50022">
    <property type="entry name" value="ISP domain"/>
    <property type="match status" value="1"/>
</dbReference>
<evidence type="ECO:0000313" key="8">
    <source>
        <dbReference type="Proteomes" id="UP000285625"/>
    </source>
</evidence>
<proteinExistence type="predicted"/>
<keyword evidence="4" id="KW-0408">Iron</keyword>
<keyword evidence="2" id="KW-0479">Metal-binding</keyword>
<dbReference type="GO" id="GO:0046872">
    <property type="term" value="F:metal ion binding"/>
    <property type="evidence" value="ECO:0007669"/>
    <property type="project" value="UniProtKB-KW"/>
</dbReference>
<dbReference type="EMBL" id="QXVO01000001">
    <property type="protein sequence ID" value="RIO47744.1"/>
    <property type="molecule type" value="Genomic_DNA"/>
</dbReference>
<evidence type="ECO:0000256" key="4">
    <source>
        <dbReference type="ARBA" id="ARBA00023004"/>
    </source>
</evidence>
<evidence type="ECO:0000256" key="1">
    <source>
        <dbReference type="ARBA" id="ARBA00022714"/>
    </source>
</evidence>
<evidence type="ECO:0000256" key="3">
    <source>
        <dbReference type="ARBA" id="ARBA00023002"/>
    </source>
</evidence>
<evidence type="ECO:0000256" key="6">
    <source>
        <dbReference type="ARBA" id="ARBA00023063"/>
    </source>
</evidence>
<gene>
    <name evidence="7" type="primary">nirD</name>
    <name evidence="7" type="ORF">BUZ57_00275</name>
</gene>
<reference evidence="7 8" key="1">
    <citation type="journal article" date="2016" name="Front. Microbiol.">
        <title>Comprehensive Phylogenetic Analysis of Bovine Non-aureus Staphylococci Species Based on Whole-Genome Sequencing.</title>
        <authorList>
            <person name="Naushad S."/>
            <person name="Barkema H.W."/>
            <person name="Luby C."/>
            <person name="Condas L.A."/>
            <person name="Nobrega D.B."/>
            <person name="Carson D.A."/>
            <person name="De Buck J."/>
        </authorList>
    </citation>
    <scope>NUCLEOTIDE SEQUENCE [LARGE SCALE GENOMIC DNA]</scope>
    <source>
        <strain evidence="7 8">SNUC 5959</strain>
    </source>
</reference>
<dbReference type="InterPro" id="IPR017941">
    <property type="entry name" value="Rieske_2Fe-2S"/>
</dbReference>
<name>A0A2T4R7H3_STAHY</name>
<dbReference type="Pfam" id="PF13806">
    <property type="entry name" value="Rieske_2"/>
    <property type="match status" value="1"/>
</dbReference>
<organism evidence="7 8">
    <name type="scientific">Staphylococcus hyicus</name>
    <dbReference type="NCBI Taxonomy" id="1284"/>
    <lineage>
        <taxon>Bacteria</taxon>
        <taxon>Bacillati</taxon>
        <taxon>Bacillota</taxon>
        <taxon>Bacilli</taxon>
        <taxon>Bacillales</taxon>
        <taxon>Staphylococcaceae</taxon>
        <taxon>Staphylococcus</taxon>
    </lineage>
</organism>
<dbReference type="CDD" id="cd03530">
    <property type="entry name" value="Rieske_NirD_small_Bacillus"/>
    <property type="match status" value="1"/>
</dbReference>
<dbReference type="PANTHER" id="PTHR21496">
    <property type="entry name" value="FERREDOXIN-RELATED"/>
    <property type="match status" value="1"/>
</dbReference>
<dbReference type="Gene3D" id="2.102.10.10">
    <property type="entry name" value="Rieske [2Fe-2S] iron-sulphur domain"/>
    <property type="match status" value="1"/>
</dbReference>
<dbReference type="GO" id="GO:0051537">
    <property type="term" value="F:2 iron, 2 sulfur cluster binding"/>
    <property type="evidence" value="ECO:0007669"/>
    <property type="project" value="UniProtKB-KW"/>
</dbReference>
<sequence>MMAITHEKVKVAHISELEPLIGKKVIVGDLQIGLFLTEDGTIHAINNVCPHKQGPLSEGTVSGHYVFCPLHDQKIDLTTGQVQEPDEGCVQTYTVEVIDGDIYLCL</sequence>
<dbReference type="FunFam" id="2.102.10.10:FF:000013">
    <property type="entry name" value="Nitrite reductase [NAD(P)H], small subunit"/>
    <property type="match status" value="1"/>
</dbReference>
<keyword evidence="6" id="KW-0534">Nitrate assimilation</keyword>
<dbReference type="PROSITE" id="PS51296">
    <property type="entry name" value="RIESKE"/>
    <property type="match status" value="1"/>
</dbReference>
<keyword evidence="1" id="KW-0001">2Fe-2S</keyword>
<evidence type="ECO:0000256" key="5">
    <source>
        <dbReference type="ARBA" id="ARBA00023014"/>
    </source>
</evidence>
<dbReference type="AlphaFoldDB" id="A0A2T4R7H3"/>
<dbReference type="GO" id="GO:0042128">
    <property type="term" value="P:nitrate assimilation"/>
    <property type="evidence" value="ECO:0007669"/>
    <property type="project" value="UniProtKB-KW"/>
</dbReference>
<evidence type="ECO:0000313" key="7">
    <source>
        <dbReference type="EMBL" id="RIO47744.1"/>
    </source>
</evidence>
<dbReference type="GO" id="GO:0008942">
    <property type="term" value="F:nitrite reductase [NAD(P)H] activity"/>
    <property type="evidence" value="ECO:0007669"/>
    <property type="project" value="InterPro"/>
</dbReference>
<dbReference type="GO" id="GO:0004497">
    <property type="term" value="F:monooxygenase activity"/>
    <property type="evidence" value="ECO:0007669"/>
    <property type="project" value="UniProtKB-ARBA"/>
</dbReference>
<dbReference type="GO" id="GO:0016705">
    <property type="term" value="F:oxidoreductase activity, acting on paired donors, with incorporation or reduction of molecular oxygen"/>
    <property type="evidence" value="ECO:0007669"/>
    <property type="project" value="UniProtKB-ARBA"/>
</dbReference>
<dbReference type="InterPro" id="IPR012748">
    <property type="entry name" value="Rieske-like_NirD"/>
</dbReference>
<keyword evidence="5" id="KW-0411">Iron-sulfur</keyword>
<dbReference type="STRING" id="1284.SHYC_02455"/>
<accession>A0A2T4R7H3</accession>
<dbReference type="Proteomes" id="UP000285625">
    <property type="component" value="Unassembled WGS sequence"/>
</dbReference>
<protein>
    <submittedName>
        <fullName evidence="7">Nitrite reductase (NAD(P)H) small subunit</fullName>
    </submittedName>
</protein>
<dbReference type="PANTHER" id="PTHR21496:SF23">
    <property type="entry name" value="3-PHENYLPROPIONATE_CINNAMIC ACID DIOXYGENASE FERREDOXIN SUBUNIT"/>
    <property type="match status" value="1"/>
</dbReference>
<dbReference type="InterPro" id="IPR036922">
    <property type="entry name" value="Rieske_2Fe-2S_sf"/>
</dbReference>
<dbReference type="NCBIfam" id="TIGR02378">
    <property type="entry name" value="nirD_assim_sml"/>
    <property type="match status" value="1"/>
</dbReference>
<keyword evidence="3" id="KW-0560">Oxidoreductase</keyword>
<evidence type="ECO:0000256" key="2">
    <source>
        <dbReference type="ARBA" id="ARBA00022723"/>
    </source>
</evidence>